<feature type="transmembrane region" description="Helical" evidence="22">
    <location>
        <begin position="660"/>
        <end position="681"/>
    </location>
</feature>
<feature type="transmembrane region" description="Helical" evidence="22">
    <location>
        <begin position="242"/>
        <end position="263"/>
    </location>
</feature>
<evidence type="ECO:0000256" key="10">
    <source>
        <dbReference type="ARBA" id="ARBA00023136"/>
    </source>
</evidence>
<keyword evidence="3" id="KW-0813">Transport</keyword>
<dbReference type="InterPro" id="IPR013057">
    <property type="entry name" value="AA_transpt_TM"/>
</dbReference>
<dbReference type="GO" id="GO:0031902">
    <property type="term" value="C:late endosome membrane"/>
    <property type="evidence" value="ECO:0007669"/>
    <property type="project" value="UniProtKB-SubCell"/>
</dbReference>
<evidence type="ECO:0000256" key="3">
    <source>
        <dbReference type="ARBA" id="ARBA00022448"/>
    </source>
</evidence>
<dbReference type="Proteomes" id="UP001177744">
    <property type="component" value="Unassembled WGS sequence"/>
</dbReference>
<feature type="domain" description="Amino acid transporter transmembrane" evidence="23">
    <location>
        <begin position="545"/>
        <end position="709"/>
    </location>
</feature>
<dbReference type="GO" id="GO:0046872">
    <property type="term" value="F:metal ion binding"/>
    <property type="evidence" value="ECO:0007669"/>
    <property type="project" value="UniProtKB-KW"/>
</dbReference>
<comment type="subcellular location">
    <subcellularLocation>
        <location evidence="1">Late endosome membrane</location>
        <topology evidence="1">Multi-pass membrane protein</topology>
    </subcellularLocation>
    <subcellularLocation>
        <location evidence="2">Lysosome membrane</location>
        <topology evidence="2">Multi-pass membrane protein</topology>
    </subcellularLocation>
</comment>
<evidence type="ECO:0000256" key="4">
    <source>
        <dbReference type="ARBA" id="ARBA00022692"/>
    </source>
</evidence>
<comment type="catalytic activity">
    <reaction evidence="14">
        <text>L-asparagine(out) = L-asparagine(in)</text>
        <dbReference type="Rhea" id="RHEA:73423"/>
        <dbReference type="ChEBI" id="CHEBI:58048"/>
    </reaction>
</comment>
<evidence type="ECO:0000256" key="12">
    <source>
        <dbReference type="ARBA" id="ARBA00023180"/>
    </source>
</evidence>
<evidence type="ECO:0000256" key="18">
    <source>
        <dbReference type="ARBA" id="ARBA00038442"/>
    </source>
</evidence>
<dbReference type="AlphaFoldDB" id="A0AA40I970"/>
<feature type="transmembrane region" description="Helical" evidence="22">
    <location>
        <begin position="387"/>
        <end position="408"/>
    </location>
</feature>
<protein>
    <recommendedName>
        <fullName evidence="19">Neutral amino acid transporter 9</fullName>
    </recommendedName>
    <alternativeName>
        <fullName evidence="20">Solute carrier family 38 member 9</fullName>
    </alternativeName>
</protein>
<evidence type="ECO:0000256" key="15">
    <source>
        <dbReference type="ARBA" id="ARBA00036878"/>
    </source>
</evidence>
<evidence type="ECO:0000256" key="2">
    <source>
        <dbReference type="ARBA" id="ARBA00004155"/>
    </source>
</evidence>
<feature type="transmembrane region" description="Helical" evidence="22">
    <location>
        <begin position="630"/>
        <end position="654"/>
    </location>
</feature>
<feature type="transmembrane region" description="Helical" evidence="22">
    <location>
        <begin position="590"/>
        <end position="610"/>
    </location>
</feature>
<dbReference type="PANTHER" id="PTHR22950:SF244">
    <property type="entry name" value="NEUTRAL AMINO ACID TRANSPORTER 9"/>
    <property type="match status" value="1"/>
</dbReference>
<evidence type="ECO:0000256" key="17">
    <source>
        <dbReference type="ARBA" id="ARBA00036984"/>
    </source>
</evidence>
<feature type="transmembrane region" description="Helical" evidence="22">
    <location>
        <begin position="420"/>
        <end position="441"/>
    </location>
</feature>
<dbReference type="EMBL" id="JAULJE010000003">
    <property type="protein sequence ID" value="KAK1345409.1"/>
    <property type="molecule type" value="Genomic_DNA"/>
</dbReference>
<feature type="transmembrane region" description="Helical" evidence="22">
    <location>
        <begin position="546"/>
        <end position="565"/>
    </location>
</feature>
<dbReference type="Pfam" id="PF01490">
    <property type="entry name" value="Aa_trans"/>
    <property type="match status" value="2"/>
</dbReference>
<comment type="catalytic activity">
    <reaction evidence="17">
        <text>L-tyrosine(in) = L-tyrosine(out)</text>
        <dbReference type="Rhea" id="RHEA:68572"/>
        <dbReference type="ChEBI" id="CHEBI:58315"/>
    </reaction>
</comment>
<feature type="transmembrane region" description="Helical" evidence="22">
    <location>
        <begin position="693"/>
        <end position="712"/>
    </location>
</feature>
<evidence type="ECO:0000256" key="21">
    <source>
        <dbReference type="SAM" id="MobiDB-lite"/>
    </source>
</evidence>
<dbReference type="GO" id="GO:0005765">
    <property type="term" value="C:lysosomal membrane"/>
    <property type="evidence" value="ECO:0007669"/>
    <property type="project" value="UniProtKB-SubCell"/>
</dbReference>
<evidence type="ECO:0000256" key="6">
    <source>
        <dbReference type="ARBA" id="ARBA00022753"/>
    </source>
</evidence>
<feature type="transmembrane region" description="Helical" evidence="22">
    <location>
        <begin position="461"/>
        <end position="483"/>
    </location>
</feature>
<accession>A0AA40I970</accession>
<evidence type="ECO:0000256" key="1">
    <source>
        <dbReference type="ARBA" id="ARBA00004107"/>
    </source>
</evidence>
<comment type="catalytic activity">
    <reaction evidence="16">
        <text>L-leucine(in) = L-leucine(out)</text>
        <dbReference type="Rhea" id="RHEA:73011"/>
        <dbReference type="ChEBI" id="CHEBI:57427"/>
    </reaction>
</comment>
<evidence type="ECO:0000256" key="7">
    <source>
        <dbReference type="ARBA" id="ARBA00022970"/>
    </source>
</evidence>
<comment type="similarity">
    <text evidence="18">Belongs to the amino acid/polyamine transporter 2 family. SLC38A9 subfamily.</text>
</comment>
<evidence type="ECO:0000313" key="25">
    <source>
        <dbReference type="Proteomes" id="UP001177744"/>
    </source>
</evidence>
<evidence type="ECO:0000313" key="24">
    <source>
        <dbReference type="EMBL" id="KAK1345409.1"/>
    </source>
</evidence>
<evidence type="ECO:0000256" key="11">
    <source>
        <dbReference type="ARBA" id="ARBA00023157"/>
    </source>
</evidence>
<keyword evidence="6" id="KW-0967">Endosome</keyword>
<gene>
    <name evidence="24" type="ORF">QTO34_014122</name>
</gene>
<keyword evidence="11" id="KW-1015">Disulfide bond</keyword>
<dbReference type="GO" id="GO:0015179">
    <property type="term" value="F:L-amino acid transmembrane transporter activity"/>
    <property type="evidence" value="ECO:0007669"/>
    <property type="project" value="TreeGrafter"/>
</dbReference>
<reference evidence="24" key="1">
    <citation type="submission" date="2023-06" db="EMBL/GenBank/DDBJ databases">
        <title>Reference genome for the Northern bat (Eptesicus nilssonii), a most northern bat species.</title>
        <authorList>
            <person name="Laine V.N."/>
            <person name="Pulliainen A.T."/>
            <person name="Lilley T.M."/>
        </authorList>
    </citation>
    <scope>NUCLEOTIDE SEQUENCE</scope>
    <source>
        <strain evidence="24">BLF_Eptnil</strain>
        <tissue evidence="24">Kidney</tissue>
    </source>
</reference>
<proteinExistence type="inferred from homology"/>
<name>A0AA40I970_CNENI</name>
<evidence type="ECO:0000256" key="19">
    <source>
        <dbReference type="ARBA" id="ARBA00040233"/>
    </source>
</evidence>
<comment type="catalytic activity">
    <reaction evidence="15">
        <text>L-glutamine(out) = L-glutamine(in)</text>
        <dbReference type="Rhea" id="RHEA:73419"/>
        <dbReference type="ChEBI" id="CHEBI:58359"/>
    </reaction>
</comment>
<evidence type="ECO:0000256" key="20">
    <source>
        <dbReference type="ARBA" id="ARBA00042870"/>
    </source>
</evidence>
<evidence type="ECO:0000256" key="13">
    <source>
        <dbReference type="ARBA" id="ARBA00023228"/>
    </source>
</evidence>
<dbReference type="PANTHER" id="PTHR22950">
    <property type="entry name" value="AMINO ACID TRANSPORTER"/>
    <property type="match status" value="1"/>
</dbReference>
<keyword evidence="4 22" id="KW-0812">Transmembrane</keyword>
<evidence type="ECO:0000256" key="16">
    <source>
        <dbReference type="ARBA" id="ARBA00036887"/>
    </source>
</evidence>
<evidence type="ECO:0000256" key="22">
    <source>
        <dbReference type="SAM" id="Phobius"/>
    </source>
</evidence>
<evidence type="ECO:0000256" key="9">
    <source>
        <dbReference type="ARBA" id="ARBA00023053"/>
    </source>
</evidence>
<feature type="region of interest" description="Disordered" evidence="21">
    <location>
        <begin position="504"/>
        <end position="524"/>
    </location>
</feature>
<keyword evidence="5" id="KW-0479">Metal-binding</keyword>
<keyword evidence="7" id="KW-0029">Amino-acid transport</keyword>
<keyword evidence="13" id="KW-0458">Lysosome</keyword>
<organism evidence="24 25">
    <name type="scientific">Cnephaeus nilssonii</name>
    <name type="common">Northern bat</name>
    <name type="synonym">Eptesicus nilssonii</name>
    <dbReference type="NCBI Taxonomy" id="3371016"/>
    <lineage>
        <taxon>Eukaryota</taxon>
        <taxon>Metazoa</taxon>
        <taxon>Chordata</taxon>
        <taxon>Craniata</taxon>
        <taxon>Vertebrata</taxon>
        <taxon>Euteleostomi</taxon>
        <taxon>Mammalia</taxon>
        <taxon>Eutheria</taxon>
        <taxon>Laurasiatheria</taxon>
        <taxon>Chiroptera</taxon>
        <taxon>Yangochiroptera</taxon>
        <taxon>Vespertilionidae</taxon>
        <taxon>Cnephaeus</taxon>
    </lineage>
</organism>
<keyword evidence="12" id="KW-0325">Glycoprotein</keyword>
<sequence length="713" mass="78189">MRDECDLYAKFRNLFAVGQPGSVQPLTVFSVKGSSAAGHRGQSWAGEGSLCALPARVGGSLARRLRPPRGQDALVFCLQDVLCQASSLRRPFHVEPTNIVGASNVVQRVSDRASAMSKRIHYYSRLAAPADQALVSLWEQKEPSISDLVRRLQAPPVEAAVAGRAGPGRAGCVSFAGTLGCPRPRGPGAGGALRVQPAGLRLQTPELLRGVREEQQPRDHLHDLEYHDGDLDTQYSLGIKQAGFTTGVCVILLMGLLTLYCCYRVVRSRATIPSVDTSAWEFPDVCRHYFGAFGQWSSLLFSLVSLVGAMVVYWVLMSNFLFNTGKFMFNFIHHINDTDAALRTNDSNPVTCPSAGRGRPDNGSAVFSADATGRQQFEEWWDKSRTVPFYLVGLLLPLLSFRSPSFFSRFNVLGALRCEAGTVSVVYLTFLVTLKAARSGFHLEFHWFTPTEFFVPEIGARFPQLTGVLTLAFFIHNCVITLLKSNKNQENNVAVQGAGTVPSRARLRHEEEDGPDGKNEGARAGRALRQVTGAGSRLHTKVRDLAIAYLLVTLTYLYIGVLVFASFPSPPLSKDCIEQNFLDNFPSGDVLSSVARVFLLFQMVTVYPLLGYLARVQLLGHVFGDPYPSVFHVLVLNLIIVGAGVSMACLYPNIGGIIRYSGAACGLAFVFVYPSLIYILSLRQEDRLTWPTLVFHVLIIILGLANLVAQFFM</sequence>
<keyword evidence="9" id="KW-0915">Sodium</keyword>
<evidence type="ECO:0000256" key="14">
    <source>
        <dbReference type="ARBA" id="ARBA00036663"/>
    </source>
</evidence>
<evidence type="ECO:0000259" key="23">
    <source>
        <dbReference type="Pfam" id="PF01490"/>
    </source>
</evidence>
<keyword evidence="8 22" id="KW-1133">Transmembrane helix</keyword>
<feature type="transmembrane region" description="Helical" evidence="22">
    <location>
        <begin position="296"/>
        <end position="316"/>
    </location>
</feature>
<keyword evidence="10 22" id="KW-0472">Membrane</keyword>
<comment type="caution">
    <text evidence="24">The sequence shown here is derived from an EMBL/GenBank/DDBJ whole genome shotgun (WGS) entry which is preliminary data.</text>
</comment>
<feature type="compositionally biased region" description="Basic and acidic residues" evidence="21">
    <location>
        <begin position="508"/>
        <end position="523"/>
    </location>
</feature>
<keyword evidence="25" id="KW-1185">Reference proteome</keyword>
<feature type="domain" description="Amino acid transporter transmembrane" evidence="23">
    <location>
        <begin position="236"/>
        <end position="331"/>
    </location>
</feature>
<evidence type="ECO:0000256" key="5">
    <source>
        <dbReference type="ARBA" id="ARBA00022723"/>
    </source>
</evidence>
<evidence type="ECO:0000256" key="8">
    <source>
        <dbReference type="ARBA" id="ARBA00022989"/>
    </source>
</evidence>